<reference evidence="2 3" key="1">
    <citation type="submission" date="2019-05" db="EMBL/GenBank/DDBJ databases">
        <title>Emergence of the Ug99 lineage of the wheat stem rust pathogen through somatic hybridization.</title>
        <authorList>
            <person name="Li F."/>
            <person name="Upadhyaya N.M."/>
            <person name="Sperschneider J."/>
            <person name="Matny O."/>
            <person name="Nguyen-Phuc H."/>
            <person name="Mago R."/>
            <person name="Raley C."/>
            <person name="Miller M.E."/>
            <person name="Silverstein K.A.T."/>
            <person name="Henningsen E."/>
            <person name="Hirsch C.D."/>
            <person name="Visser B."/>
            <person name="Pretorius Z.A."/>
            <person name="Steffenson B.J."/>
            <person name="Schwessinger B."/>
            <person name="Dodds P.N."/>
            <person name="Figueroa M."/>
        </authorList>
    </citation>
    <scope>NUCLEOTIDE SEQUENCE [LARGE SCALE GENOMIC DNA]</scope>
    <source>
        <strain evidence="2 3">Ug99</strain>
    </source>
</reference>
<proteinExistence type="predicted"/>
<evidence type="ECO:0000313" key="3">
    <source>
        <dbReference type="Proteomes" id="UP000325313"/>
    </source>
</evidence>
<sequence length="67" mass="7342">MDPWINPENIAGGSETHDDLLTSAVPYNTYQNPNSLFSKEAKRKTRSKKSETVATPVPLETSINHGG</sequence>
<dbReference type="AlphaFoldDB" id="A0A5B0SGM6"/>
<dbReference type="Proteomes" id="UP000325313">
    <property type="component" value="Unassembled WGS sequence"/>
</dbReference>
<name>A0A5B0SGM6_PUCGR</name>
<comment type="caution">
    <text evidence="2">The sequence shown here is derived from an EMBL/GenBank/DDBJ whole genome shotgun (WGS) entry which is preliminary data.</text>
</comment>
<evidence type="ECO:0000256" key="1">
    <source>
        <dbReference type="SAM" id="MobiDB-lite"/>
    </source>
</evidence>
<protein>
    <submittedName>
        <fullName evidence="2">Uncharacterized protein</fullName>
    </submittedName>
</protein>
<feature type="region of interest" description="Disordered" evidence="1">
    <location>
        <begin position="33"/>
        <end position="67"/>
    </location>
</feature>
<accession>A0A5B0SGM6</accession>
<evidence type="ECO:0000313" key="2">
    <source>
        <dbReference type="EMBL" id="KAA1136393.1"/>
    </source>
</evidence>
<gene>
    <name evidence="2" type="ORF">PGTUg99_030210</name>
</gene>
<organism evidence="2 3">
    <name type="scientific">Puccinia graminis f. sp. tritici</name>
    <dbReference type="NCBI Taxonomy" id="56615"/>
    <lineage>
        <taxon>Eukaryota</taxon>
        <taxon>Fungi</taxon>
        <taxon>Dikarya</taxon>
        <taxon>Basidiomycota</taxon>
        <taxon>Pucciniomycotina</taxon>
        <taxon>Pucciniomycetes</taxon>
        <taxon>Pucciniales</taxon>
        <taxon>Pucciniaceae</taxon>
        <taxon>Puccinia</taxon>
    </lineage>
</organism>
<dbReference type="EMBL" id="VDEP01000035">
    <property type="protein sequence ID" value="KAA1136393.1"/>
    <property type="molecule type" value="Genomic_DNA"/>
</dbReference>